<dbReference type="Gene3D" id="3.20.20.450">
    <property type="entry name" value="EAL domain"/>
    <property type="match status" value="1"/>
</dbReference>
<dbReference type="AlphaFoldDB" id="A0A4Y7RNH0"/>
<dbReference type="PANTHER" id="PTHR33121:SF76">
    <property type="entry name" value="SIGNALING PROTEIN"/>
    <property type="match status" value="1"/>
</dbReference>
<proteinExistence type="predicted"/>
<sequence>MPLLDYKLDINDIIKNESITTHFQPVVSVKKKTVVGFEALCRGIDVETNGIIPPNTLFHLAKDREMTLEFDRLCRKKALESYSRIYNKDNEAILFLNLDTSIIDRGVVGSGHLLNTVHSYRIDPGNVVIEIIESKTTDILALNRFIETHKNYGFLIALDDVGAGHSNLDRIPLVKPDVLKIDRSLINNIDRMYYKQEVFKSLVNLSKKIGALVVAEGVEREEEAMLALDLGADMLQGYYFSKPQENIDDKISCIKNKTDSIAFKYRSHLVKKVKDAKSRHKGYKMIIDIITSDLSKISVEHYDARLKEAIKSHLVLECVYILNEAGTQVTDTIFNHVEILKNRKIFGPAKKGTDHSSKDYYYLIVNTSLSSYTTEPYISLASGNLCVTISSLFVGLDGRRFIICVDIRQNYLY</sequence>
<gene>
    <name evidence="2" type="primary">ykuI</name>
    <name evidence="2" type="ORF">Pmgp_02337</name>
</gene>
<dbReference type="CDD" id="cd18773">
    <property type="entry name" value="PDC1_HK_sensor"/>
    <property type="match status" value="1"/>
</dbReference>
<dbReference type="InterPro" id="IPR029151">
    <property type="entry name" value="Sensor-like_sf"/>
</dbReference>
<evidence type="ECO:0000313" key="3">
    <source>
        <dbReference type="Proteomes" id="UP000297597"/>
    </source>
</evidence>
<accession>A0A4Y7RNH0</accession>
<dbReference type="GO" id="GO:0071111">
    <property type="term" value="F:cyclic-guanylate-specific phosphodiesterase activity"/>
    <property type="evidence" value="ECO:0007669"/>
    <property type="project" value="InterPro"/>
</dbReference>
<protein>
    <submittedName>
        <fullName evidence="2">Putative EAL-domain containing protein YkuI</fullName>
    </submittedName>
</protein>
<dbReference type="Pfam" id="PF00563">
    <property type="entry name" value="EAL"/>
    <property type="match status" value="1"/>
</dbReference>
<dbReference type="CDD" id="cd01948">
    <property type="entry name" value="EAL"/>
    <property type="match status" value="1"/>
</dbReference>
<dbReference type="Proteomes" id="UP000297597">
    <property type="component" value="Unassembled WGS sequence"/>
</dbReference>
<dbReference type="RefSeq" id="WP_192902911.1">
    <property type="nucleotide sequence ID" value="NZ_QFFZ01000025.1"/>
</dbReference>
<dbReference type="SMART" id="SM00052">
    <property type="entry name" value="EAL"/>
    <property type="match status" value="1"/>
</dbReference>
<evidence type="ECO:0000313" key="2">
    <source>
        <dbReference type="EMBL" id="TEB10538.1"/>
    </source>
</evidence>
<organism evidence="2 3">
    <name type="scientific">Pelotomaculum propionicicum</name>
    <dbReference type="NCBI Taxonomy" id="258475"/>
    <lineage>
        <taxon>Bacteria</taxon>
        <taxon>Bacillati</taxon>
        <taxon>Bacillota</taxon>
        <taxon>Clostridia</taxon>
        <taxon>Eubacteriales</taxon>
        <taxon>Desulfotomaculaceae</taxon>
        <taxon>Pelotomaculum</taxon>
    </lineage>
</organism>
<dbReference type="InterPro" id="IPR050706">
    <property type="entry name" value="Cyclic-di-GMP_PDE-like"/>
</dbReference>
<reference evidence="2 3" key="1">
    <citation type="journal article" date="2018" name="Environ. Microbiol.">
        <title>Novel energy conservation strategies and behaviour of Pelotomaculum schinkii driving syntrophic propionate catabolism.</title>
        <authorList>
            <person name="Hidalgo-Ahumada C.A.P."/>
            <person name="Nobu M.K."/>
            <person name="Narihiro T."/>
            <person name="Tamaki H."/>
            <person name="Liu W.T."/>
            <person name="Kamagata Y."/>
            <person name="Stams A.J.M."/>
            <person name="Imachi H."/>
            <person name="Sousa D.Z."/>
        </authorList>
    </citation>
    <scope>NUCLEOTIDE SEQUENCE [LARGE SCALE GENOMIC DNA]</scope>
    <source>
        <strain evidence="2 3">MGP</strain>
    </source>
</reference>
<dbReference type="PROSITE" id="PS50883">
    <property type="entry name" value="EAL"/>
    <property type="match status" value="1"/>
</dbReference>
<dbReference type="PANTHER" id="PTHR33121">
    <property type="entry name" value="CYCLIC DI-GMP PHOSPHODIESTERASE PDEF"/>
    <property type="match status" value="1"/>
</dbReference>
<dbReference type="InterPro" id="IPR001633">
    <property type="entry name" value="EAL_dom"/>
</dbReference>
<feature type="domain" description="EAL" evidence="1">
    <location>
        <begin position="3"/>
        <end position="257"/>
    </location>
</feature>
<evidence type="ECO:0000259" key="1">
    <source>
        <dbReference type="PROSITE" id="PS50883"/>
    </source>
</evidence>
<dbReference type="Gene3D" id="3.30.450.20">
    <property type="entry name" value="PAS domain"/>
    <property type="match status" value="1"/>
</dbReference>
<comment type="caution">
    <text evidence="2">The sequence shown here is derived from an EMBL/GenBank/DDBJ whole genome shotgun (WGS) entry which is preliminary data.</text>
</comment>
<dbReference type="SUPFAM" id="SSF103190">
    <property type="entry name" value="Sensory domain-like"/>
    <property type="match status" value="1"/>
</dbReference>
<name>A0A4Y7RNH0_9FIRM</name>
<dbReference type="SUPFAM" id="SSF141868">
    <property type="entry name" value="EAL domain-like"/>
    <property type="match status" value="1"/>
</dbReference>
<dbReference type="InterPro" id="IPR035919">
    <property type="entry name" value="EAL_sf"/>
</dbReference>
<dbReference type="EMBL" id="QFFZ01000025">
    <property type="protein sequence ID" value="TEB10538.1"/>
    <property type="molecule type" value="Genomic_DNA"/>
</dbReference>
<keyword evidence="3" id="KW-1185">Reference proteome</keyword>